<dbReference type="GO" id="GO:0006777">
    <property type="term" value="P:Mo-molybdopterin cofactor biosynthetic process"/>
    <property type="evidence" value="ECO:0007669"/>
    <property type="project" value="InterPro"/>
</dbReference>
<organism evidence="2 3">
    <name type="scientific">Ancylobacter aquaticus</name>
    <dbReference type="NCBI Taxonomy" id="100"/>
    <lineage>
        <taxon>Bacteria</taxon>
        <taxon>Pseudomonadati</taxon>
        <taxon>Pseudomonadota</taxon>
        <taxon>Alphaproteobacteria</taxon>
        <taxon>Hyphomicrobiales</taxon>
        <taxon>Xanthobacteraceae</taxon>
        <taxon>Ancylobacter</taxon>
    </lineage>
</organism>
<name>A0A4R1I6H9_ANCAQ</name>
<dbReference type="PANTHER" id="PTHR40072:SF1">
    <property type="entry name" value="MOLYBDOPTERIN-GUANINE DINUCLEOTIDE BIOSYNTHESIS ADAPTER PROTEIN"/>
    <property type="match status" value="1"/>
</dbReference>
<protein>
    <submittedName>
        <fullName evidence="2">Molybdopterin guanine dinucleotide biosynthesis accessory protein MobB</fullName>
    </submittedName>
</protein>
<gene>
    <name evidence="2" type="ORF">EV667_2272</name>
</gene>
<dbReference type="PANTHER" id="PTHR40072">
    <property type="entry name" value="MOLYBDOPTERIN-GUANINE DINUCLEOTIDE BIOSYNTHESIS ADAPTER PROTEIN-RELATED"/>
    <property type="match status" value="1"/>
</dbReference>
<dbReference type="RefSeq" id="WP_131835432.1">
    <property type="nucleotide sequence ID" value="NZ_SMFY01000002.1"/>
</dbReference>
<evidence type="ECO:0000313" key="2">
    <source>
        <dbReference type="EMBL" id="TCK28269.1"/>
    </source>
</evidence>
<dbReference type="Gene3D" id="3.40.50.300">
    <property type="entry name" value="P-loop containing nucleotide triphosphate hydrolases"/>
    <property type="match status" value="1"/>
</dbReference>
<dbReference type="OrthoDB" id="9804758at2"/>
<feature type="domain" description="Molybdopterin-guanine dinucleotide biosynthesis protein B (MobB)" evidence="1">
    <location>
        <begin position="4"/>
        <end position="135"/>
    </location>
</feature>
<dbReference type="Proteomes" id="UP000295030">
    <property type="component" value="Unassembled WGS sequence"/>
</dbReference>
<dbReference type="NCBIfam" id="TIGR00176">
    <property type="entry name" value="mobB"/>
    <property type="match status" value="1"/>
</dbReference>
<dbReference type="AlphaFoldDB" id="A0A4R1I6H9"/>
<dbReference type="EMBL" id="SMFY01000002">
    <property type="protein sequence ID" value="TCK28269.1"/>
    <property type="molecule type" value="Genomic_DNA"/>
</dbReference>
<keyword evidence="3" id="KW-1185">Reference proteome</keyword>
<accession>A0A4R1I6H9</accession>
<sequence length="179" mass="19458">MRLIGFAGWSGAGKTTLLARLIPVLVARGHRVSTVKHAHHNFDVDKPGKDSHTHRTVGASEVLISSANRWALMHELRGSDEPDLPELVARLSPVDLVLVEGFKRDHHPKIEIHRAEVGKPFLYPDDPFIVGVACDRAVPGCPRPVIDLDDIEAIADFADQHAAPVAGIAWRVSADQSVG</sequence>
<evidence type="ECO:0000259" key="1">
    <source>
        <dbReference type="Pfam" id="PF03205"/>
    </source>
</evidence>
<comment type="caution">
    <text evidence="2">The sequence shown here is derived from an EMBL/GenBank/DDBJ whole genome shotgun (WGS) entry which is preliminary data.</text>
</comment>
<dbReference type="Pfam" id="PF03205">
    <property type="entry name" value="MobB"/>
    <property type="match status" value="1"/>
</dbReference>
<reference evidence="2 3" key="1">
    <citation type="submission" date="2019-03" db="EMBL/GenBank/DDBJ databases">
        <title>Genomic Encyclopedia of Type Strains, Phase IV (KMG-IV): sequencing the most valuable type-strain genomes for metagenomic binning, comparative biology and taxonomic classification.</title>
        <authorList>
            <person name="Goeker M."/>
        </authorList>
    </citation>
    <scope>NUCLEOTIDE SEQUENCE [LARGE SCALE GENOMIC DNA]</scope>
    <source>
        <strain evidence="2 3">DSM 101</strain>
    </source>
</reference>
<evidence type="ECO:0000313" key="3">
    <source>
        <dbReference type="Proteomes" id="UP000295030"/>
    </source>
</evidence>
<dbReference type="InterPro" id="IPR004435">
    <property type="entry name" value="MobB_dom"/>
</dbReference>
<dbReference type="GO" id="GO:0005525">
    <property type="term" value="F:GTP binding"/>
    <property type="evidence" value="ECO:0007669"/>
    <property type="project" value="InterPro"/>
</dbReference>
<dbReference type="SUPFAM" id="SSF52540">
    <property type="entry name" value="P-loop containing nucleoside triphosphate hydrolases"/>
    <property type="match status" value="1"/>
</dbReference>
<dbReference type="InterPro" id="IPR027417">
    <property type="entry name" value="P-loop_NTPase"/>
</dbReference>
<dbReference type="CDD" id="cd03116">
    <property type="entry name" value="MobB"/>
    <property type="match status" value="1"/>
</dbReference>
<proteinExistence type="predicted"/>
<dbReference type="InterPro" id="IPR052539">
    <property type="entry name" value="MGD_biosynthesis_adapter"/>
</dbReference>